<feature type="domain" description="FAD-binding" evidence="8">
    <location>
        <begin position="28"/>
        <end position="385"/>
    </location>
</feature>
<keyword evidence="5" id="KW-0274">FAD</keyword>
<dbReference type="GO" id="GO:0071949">
    <property type="term" value="F:FAD binding"/>
    <property type="evidence" value="ECO:0007669"/>
    <property type="project" value="InterPro"/>
</dbReference>
<reference evidence="9 10" key="1">
    <citation type="submission" date="2018-07" db="EMBL/GenBank/DDBJ databases">
        <title>Genome sequencing of Moraxellaceae gen. HYN0046.</title>
        <authorList>
            <person name="Kim M."/>
            <person name="Yi H."/>
        </authorList>
    </citation>
    <scope>NUCLEOTIDE SEQUENCE [LARGE SCALE GENOMIC DNA]</scope>
    <source>
        <strain evidence="9 10">HYN0046</strain>
    </source>
</reference>
<dbReference type="InterPro" id="IPR002938">
    <property type="entry name" value="FAD-bd"/>
</dbReference>
<protein>
    <submittedName>
        <fullName evidence="9">2-octaprenyl-6-methoxyphenyl hydroxylase</fullName>
    </submittedName>
</protein>
<keyword evidence="6" id="KW-0560">Oxidoreductase</keyword>
<evidence type="ECO:0000256" key="6">
    <source>
        <dbReference type="ARBA" id="ARBA00023002"/>
    </source>
</evidence>
<dbReference type="AlphaFoldDB" id="A0A345P586"/>
<dbReference type="GO" id="GO:0006744">
    <property type="term" value="P:ubiquinone biosynthetic process"/>
    <property type="evidence" value="ECO:0007669"/>
    <property type="project" value="UniProtKB-UniPathway"/>
</dbReference>
<proteinExistence type="inferred from homology"/>
<evidence type="ECO:0000259" key="8">
    <source>
        <dbReference type="Pfam" id="PF01494"/>
    </source>
</evidence>
<sequence>MVHVSDFLSDSASDGLKSSAADLPLLKVPLLIVGGGMVGLTLALMLGQKGLPVTLLEAVRYPEHFNDTPYYSSFDARNTALSRRTVQIFTDLGLWSELQEFATPIFQIHISEQGSFGKARLSADQEGLESFGQVIENAWLGRVLLAQVRASSLITLIDGVNVTHLTQDDQFATIQATKINSDGENEVFSVKTPALIAADGRDSFCRQALGVGVNEHDYEQVALVTTVQTSLPHEQQAFERFAPQGPLALLPLCGLNRRAIVWTVPKGTEQAWLGGENDQHFLDALQGAFANRAGRFEKTGKRFAYPLSQVLADRQVVGRVVLMGNAAHTLHPVAGQGFNLCIRDAQVLTQTLSHQAQAGRDLGEASVLKAYEQSRLTDQKRVIRFCDSIVRGFSNRNPLLRLARNTGLVAFDVIPGAKQLVANYAMGLKV</sequence>
<evidence type="ECO:0000256" key="1">
    <source>
        <dbReference type="ARBA" id="ARBA00001974"/>
    </source>
</evidence>
<dbReference type="UniPathway" id="UPA00232"/>
<dbReference type="Proteomes" id="UP000253940">
    <property type="component" value="Chromosome"/>
</dbReference>
<evidence type="ECO:0000256" key="7">
    <source>
        <dbReference type="ARBA" id="ARBA00023033"/>
    </source>
</evidence>
<evidence type="ECO:0000256" key="4">
    <source>
        <dbReference type="ARBA" id="ARBA00022630"/>
    </source>
</evidence>
<dbReference type="KEGG" id="mbah:HYN46_06145"/>
<dbReference type="NCBIfam" id="TIGR01988">
    <property type="entry name" value="Ubi-OHases"/>
    <property type="match status" value="1"/>
</dbReference>
<dbReference type="GO" id="GO:0008681">
    <property type="term" value="F:2-octaprenyl-6-methoxyphenol hydroxylase activity"/>
    <property type="evidence" value="ECO:0007669"/>
    <property type="project" value="TreeGrafter"/>
</dbReference>
<comment type="cofactor">
    <cofactor evidence="1">
        <name>FAD</name>
        <dbReference type="ChEBI" id="CHEBI:57692"/>
    </cofactor>
</comment>
<dbReference type="InterPro" id="IPR036188">
    <property type="entry name" value="FAD/NAD-bd_sf"/>
</dbReference>
<dbReference type="InterPro" id="IPR010971">
    <property type="entry name" value="UbiH/COQ6"/>
</dbReference>
<comment type="similarity">
    <text evidence="3">Belongs to the UbiH/COQ6 family.</text>
</comment>
<accession>A0A345P586</accession>
<keyword evidence="10" id="KW-1185">Reference proteome</keyword>
<dbReference type="PRINTS" id="PR00420">
    <property type="entry name" value="RNGMNOXGNASE"/>
</dbReference>
<gene>
    <name evidence="9" type="ORF">HYN46_06145</name>
</gene>
<evidence type="ECO:0000256" key="2">
    <source>
        <dbReference type="ARBA" id="ARBA00004749"/>
    </source>
</evidence>
<name>A0A345P586_9GAMM</name>
<dbReference type="InterPro" id="IPR051205">
    <property type="entry name" value="UbiH/COQ6_monooxygenase"/>
</dbReference>
<evidence type="ECO:0000313" key="9">
    <source>
        <dbReference type="EMBL" id="AXI02445.1"/>
    </source>
</evidence>
<keyword evidence="7" id="KW-0503">Monooxygenase</keyword>
<dbReference type="EMBL" id="CP031222">
    <property type="protein sequence ID" value="AXI02445.1"/>
    <property type="molecule type" value="Genomic_DNA"/>
</dbReference>
<dbReference type="NCBIfam" id="NF004356">
    <property type="entry name" value="PRK05732.1"/>
    <property type="match status" value="1"/>
</dbReference>
<comment type="pathway">
    <text evidence="2">Cofactor biosynthesis; ubiquinone biosynthesis.</text>
</comment>
<evidence type="ECO:0000256" key="5">
    <source>
        <dbReference type="ARBA" id="ARBA00022827"/>
    </source>
</evidence>
<dbReference type="PANTHER" id="PTHR43876">
    <property type="entry name" value="UBIQUINONE BIOSYNTHESIS MONOOXYGENASE COQ6, MITOCHONDRIAL"/>
    <property type="match status" value="1"/>
</dbReference>
<dbReference type="Pfam" id="PF01494">
    <property type="entry name" value="FAD_binding_3"/>
    <property type="match status" value="1"/>
</dbReference>
<keyword evidence="4" id="KW-0285">Flavoprotein</keyword>
<dbReference type="SUPFAM" id="SSF51905">
    <property type="entry name" value="FAD/NAD(P)-binding domain"/>
    <property type="match status" value="1"/>
</dbReference>
<dbReference type="Gene3D" id="3.50.50.60">
    <property type="entry name" value="FAD/NAD(P)-binding domain"/>
    <property type="match status" value="2"/>
</dbReference>
<dbReference type="OrthoDB" id="9769565at2"/>
<organism evidence="9 10">
    <name type="scientific">Aquirhabdus parva</name>
    <dbReference type="NCBI Taxonomy" id="2283318"/>
    <lineage>
        <taxon>Bacteria</taxon>
        <taxon>Pseudomonadati</taxon>
        <taxon>Pseudomonadota</taxon>
        <taxon>Gammaproteobacteria</taxon>
        <taxon>Moraxellales</taxon>
        <taxon>Moraxellaceae</taxon>
        <taxon>Aquirhabdus</taxon>
    </lineage>
</organism>
<evidence type="ECO:0000313" key="10">
    <source>
        <dbReference type="Proteomes" id="UP000253940"/>
    </source>
</evidence>
<dbReference type="PANTHER" id="PTHR43876:SF8">
    <property type="entry name" value="2-OCTAPRENYL-6-METHOXYPHENOL HYDROXYLASE"/>
    <property type="match status" value="1"/>
</dbReference>
<evidence type="ECO:0000256" key="3">
    <source>
        <dbReference type="ARBA" id="ARBA00005349"/>
    </source>
</evidence>